<evidence type="ECO:0000259" key="10">
    <source>
        <dbReference type="PROSITE" id="PS50835"/>
    </source>
</evidence>
<evidence type="ECO:0000256" key="3">
    <source>
        <dbReference type="ARBA" id="ARBA00022734"/>
    </source>
</evidence>
<evidence type="ECO:0000256" key="7">
    <source>
        <dbReference type="ARBA" id="ARBA00038361"/>
    </source>
</evidence>
<dbReference type="InterPro" id="IPR051036">
    <property type="entry name" value="SIGLEC"/>
</dbReference>
<reference evidence="11" key="1">
    <citation type="submission" date="2023-06" db="EMBL/GenBank/DDBJ databases">
        <title>Male Hemibagrus guttatus genome.</title>
        <authorList>
            <person name="Bian C."/>
        </authorList>
    </citation>
    <scope>NUCLEOTIDE SEQUENCE</scope>
    <source>
        <strain evidence="11">Male_cb2023</strain>
        <tissue evidence="11">Muscle</tissue>
    </source>
</reference>
<feature type="domain" description="Ig-like" evidence="10">
    <location>
        <begin position="363"/>
        <end position="436"/>
    </location>
</feature>
<comment type="similarity">
    <text evidence="7">Belongs to the immunoglobulin superfamily. SIGLEC (sialic acid binding Ig-like lectin) family.</text>
</comment>
<feature type="region of interest" description="Disordered" evidence="8">
    <location>
        <begin position="1532"/>
        <end position="1555"/>
    </location>
</feature>
<evidence type="ECO:0000313" key="11">
    <source>
        <dbReference type="EMBL" id="KAK3518032.1"/>
    </source>
</evidence>
<feature type="domain" description="Ig-like" evidence="10">
    <location>
        <begin position="172"/>
        <end position="272"/>
    </location>
</feature>
<comment type="caution">
    <text evidence="11">The sequence shown here is derived from an EMBL/GenBank/DDBJ whole genome shotgun (WGS) entry which is preliminary data.</text>
</comment>
<feature type="compositionally biased region" description="Basic and acidic residues" evidence="8">
    <location>
        <begin position="518"/>
        <end position="538"/>
    </location>
</feature>
<feature type="compositionally biased region" description="Polar residues" evidence="8">
    <location>
        <begin position="627"/>
        <end position="663"/>
    </location>
</feature>
<dbReference type="PROSITE" id="PS50835">
    <property type="entry name" value="IG_LIKE"/>
    <property type="match status" value="8"/>
</dbReference>
<evidence type="ECO:0000256" key="1">
    <source>
        <dbReference type="ARBA" id="ARBA00004479"/>
    </source>
</evidence>
<feature type="domain" description="Ig-like" evidence="10">
    <location>
        <begin position="1152"/>
        <end position="1228"/>
    </location>
</feature>
<dbReference type="Proteomes" id="UP001274896">
    <property type="component" value="Unassembled WGS sequence"/>
</dbReference>
<dbReference type="InterPro" id="IPR036179">
    <property type="entry name" value="Ig-like_dom_sf"/>
</dbReference>
<dbReference type="SMART" id="SM00409">
    <property type="entry name" value="IG"/>
    <property type="match status" value="8"/>
</dbReference>
<feature type="compositionally biased region" description="Basic and acidic residues" evidence="8">
    <location>
        <begin position="548"/>
        <end position="569"/>
    </location>
</feature>
<feature type="compositionally biased region" description="Low complexity" evidence="8">
    <location>
        <begin position="575"/>
        <end position="585"/>
    </location>
</feature>
<keyword evidence="4" id="KW-0130">Cell adhesion</keyword>
<keyword evidence="6 9" id="KW-0472">Membrane</keyword>
<dbReference type="InterPro" id="IPR007110">
    <property type="entry name" value="Ig-like_dom"/>
</dbReference>
<feature type="domain" description="Ig-like" evidence="10">
    <location>
        <begin position="961"/>
        <end position="1061"/>
    </location>
</feature>
<dbReference type="GO" id="GO:0007155">
    <property type="term" value="P:cell adhesion"/>
    <property type="evidence" value="ECO:0007669"/>
    <property type="project" value="UniProtKB-KW"/>
</dbReference>
<dbReference type="InterPro" id="IPR013783">
    <property type="entry name" value="Ig-like_fold"/>
</dbReference>
<evidence type="ECO:0000256" key="6">
    <source>
        <dbReference type="ARBA" id="ARBA00023136"/>
    </source>
</evidence>
<dbReference type="PANTHER" id="PTHR12035:SF125">
    <property type="entry name" value="SIALIC ACID-BINDING IG-LIKE LECTIN 5"/>
    <property type="match status" value="1"/>
</dbReference>
<feature type="compositionally biased region" description="Basic and acidic residues" evidence="8">
    <location>
        <begin position="1596"/>
        <end position="1614"/>
    </location>
</feature>
<gene>
    <name evidence="11" type="ORF">QTP70_033026</name>
</gene>
<keyword evidence="12" id="KW-1185">Reference proteome</keyword>
<evidence type="ECO:0000256" key="5">
    <source>
        <dbReference type="ARBA" id="ARBA00022989"/>
    </source>
</evidence>
<protein>
    <recommendedName>
        <fullName evidence="10">Ig-like domain-containing protein</fullName>
    </recommendedName>
</protein>
<dbReference type="Gene3D" id="2.60.40.10">
    <property type="entry name" value="Immunoglobulins"/>
    <property type="match status" value="10"/>
</dbReference>
<feature type="domain" description="Ig-like" evidence="10">
    <location>
        <begin position="277"/>
        <end position="358"/>
    </location>
</feature>
<feature type="domain" description="Ig-like" evidence="10">
    <location>
        <begin position="1066"/>
        <end position="1147"/>
    </location>
</feature>
<keyword evidence="2 9" id="KW-0812">Transmembrane</keyword>
<dbReference type="Pfam" id="PF13895">
    <property type="entry name" value="Ig_2"/>
    <property type="match status" value="3"/>
</dbReference>
<dbReference type="Pfam" id="PF13927">
    <property type="entry name" value="Ig_3"/>
    <property type="match status" value="1"/>
</dbReference>
<comment type="subcellular location">
    <subcellularLocation>
        <location evidence="1">Membrane</location>
        <topology evidence="1">Single-pass type I membrane protein</topology>
    </subcellularLocation>
</comment>
<dbReference type="PANTHER" id="PTHR12035">
    <property type="entry name" value="SIALIC ACID BINDING IMMUNOGLOBULIN-LIKE LECTIN"/>
    <property type="match status" value="1"/>
</dbReference>
<feature type="compositionally biased region" description="Basic and acidic residues" evidence="8">
    <location>
        <begin position="1535"/>
        <end position="1549"/>
    </location>
</feature>
<feature type="compositionally biased region" description="Polar residues" evidence="8">
    <location>
        <begin position="1569"/>
        <end position="1579"/>
    </location>
</feature>
<keyword evidence="5 9" id="KW-1133">Transmembrane helix</keyword>
<evidence type="ECO:0000256" key="8">
    <source>
        <dbReference type="SAM" id="MobiDB-lite"/>
    </source>
</evidence>
<keyword evidence="3" id="KW-0430">Lectin</keyword>
<evidence type="ECO:0000256" key="9">
    <source>
        <dbReference type="SAM" id="Phobius"/>
    </source>
</evidence>
<name>A0AAE0UUJ8_9TELE</name>
<feature type="transmembrane region" description="Helical" evidence="9">
    <location>
        <begin position="464"/>
        <end position="486"/>
    </location>
</feature>
<organism evidence="11 12">
    <name type="scientific">Hemibagrus guttatus</name>
    <dbReference type="NCBI Taxonomy" id="175788"/>
    <lineage>
        <taxon>Eukaryota</taxon>
        <taxon>Metazoa</taxon>
        <taxon>Chordata</taxon>
        <taxon>Craniata</taxon>
        <taxon>Vertebrata</taxon>
        <taxon>Euteleostomi</taxon>
        <taxon>Actinopterygii</taxon>
        <taxon>Neopterygii</taxon>
        <taxon>Teleostei</taxon>
        <taxon>Ostariophysi</taxon>
        <taxon>Siluriformes</taxon>
        <taxon>Bagridae</taxon>
        <taxon>Hemibagrus</taxon>
    </lineage>
</organism>
<feature type="compositionally biased region" description="Low complexity" evidence="8">
    <location>
        <begin position="609"/>
        <end position="624"/>
    </location>
</feature>
<feature type="region of interest" description="Disordered" evidence="8">
    <location>
        <begin position="1569"/>
        <end position="1614"/>
    </location>
</feature>
<feature type="domain" description="Ig-like" evidence="10">
    <location>
        <begin position="1245"/>
        <end position="1326"/>
    </location>
</feature>
<dbReference type="EMBL" id="JAUCMX010000018">
    <property type="protein sequence ID" value="KAK3518032.1"/>
    <property type="molecule type" value="Genomic_DNA"/>
</dbReference>
<feature type="transmembrane region" description="Helical" evidence="9">
    <location>
        <begin position="1436"/>
        <end position="1458"/>
    </location>
</feature>
<dbReference type="InterPro" id="IPR003599">
    <property type="entry name" value="Ig_sub"/>
</dbReference>
<evidence type="ECO:0000256" key="2">
    <source>
        <dbReference type="ARBA" id="ARBA00022692"/>
    </source>
</evidence>
<dbReference type="GO" id="GO:0030246">
    <property type="term" value="F:carbohydrate binding"/>
    <property type="evidence" value="ECO:0007669"/>
    <property type="project" value="UniProtKB-KW"/>
</dbReference>
<dbReference type="SUPFAM" id="SSF48726">
    <property type="entry name" value="Immunoglobulin"/>
    <property type="match status" value="8"/>
</dbReference>
<feature type="domain" description="Ig-like" evidence="10">
    <location>
        <begin position="1331"/>
        <end position="1421"/>
    </location>
</feature>
<dbReference type="GO" id="GO:0033691">
    <property type="term" value="F:sialic acid binding"/>
    <property type="evidence" value="ECO:0007669"/>
    <property type="project" value="TreeGrafter"/>
</dbReference>
<dbReference type="InterPro" id="IPR003598">
    <property type="entry name" value="Ig_sub2"/>
</dbReference>
<evidence type="ECO:0000256" key="4">
    <source>
        <dbReference type="ARBA" id="ARBA00022889"/>
    </source>
</evidence>
<evidence type="ECO:0000313" key="12">
    <source>
        <dbReference type="Proteomes" id="UP001274896"/>
    </source>
</evidence>
<proteinExistence type="inferred from homology"/>
<dbReference type="CDD" id="cd00096">
    <property type="entry name" value="Ig"/>
    <property type="match status" value="3"/>
</dbReference>
<dbReference type="GO" id="GO:0005886">
    <property type="term" value="C:plasma membrane"/>
    <property type="evidence" value="ECO:0007669"/>
    <property type="project" value="TreeGrafter"/>
</dbReference>
<dbReference type="SMART" id="SM00408">
    <property type="entry name" value="IGc2"/>
    <property type="match status" value="4"/>
</dbReference>
<accession>A0AAE0UUJ8</accession>
<feature type="region of interest" description="Disordered" evidence="8">
    <location>
        <begin position="518"/>
        <end position="751"/>
    </location>
</feature>
<feature type="compositionally biased region" description="Basic residues" evidence="8">
    <location>
        <begin position="682"/>
        <end position="697"/>
    </location>
</feature>
<sequence>MVVSSNPSTAESKALNPQFYAYAETLKNTEMKSVKKLIIIYSVFQAVLCREFSISLPESVEALRGLCVLIPCSFQVEEQYDADLQRDPTGIWLKDGTKPNVNKVFNSKVTTENKIEGEIIGDLLMKNCTTIFYNISERDRGDYYFRIETTGLLKITYRPSVSLRVRDSPISPSITLYKEDQGEVEDQNEVVEGTSVSLICSAPSPCLLKPPTFTWNFLPEERRQEQNHNTSFSSSQLNFNATHLHHGLTFTCTTTYQLQNQNKSAQSSRTLHVLYGPRNTSVSASPSASVLLGSSVSLSCSSDANPAVLNYTWYRENGEQIGTGNHLTINTTDSTHRGLYYCRAQNQHGDHNSSVVLDVQYAPQVSPSSSCNSTQELIMCSCEVHGNPSPKLEWSVSGQTPSTIREESVNYTTSRSFISIHQSFTDMFTLQCVGSNTLGTDTQLFYFKKVPHPSDKADRNTAELYLVLSLCVVLLLSVGVIGFLIYKLKQLSKKIKCVHFSVISPTFLTLDIKKEQGTRRGRWGEQEARRGKWGERGAKARQVGGARSKGEESVGSEEQRRGKWGERGAKAKQVGGARSKSKASGGSEGHGGKAKGSAMSTAEQRRRATSTAEQQSQATSTAEQQSRETSTAEQQSQAPSTAEQQSRATSTTEQQSRATTSVQPGRKPPRGGGEPGAASNLLRRRKVRRRPPRRNKGGAKSPTGTEAERVPAMKKRKKEKKSGWEHPPLTRRAEEELERGESSGCLGSLLDGEEDVGKEELPVPSFFVLHPVQHPLEGLIEALHKSISLRVVNRRPQVHDLCWRRQQSDGIGPGTFYSLVRYGGFPKESVSERHRDMITEFSISLPESVEALRGLCVLIPCSFQIKEQYDADLQRDPTGIWLKDGTDVNRNKVFNSKVTTENKIEGEIIGDLLMKNCTTIFYNIRERDRGDYYFRIETTGLLKITYRPSVSLRVRDSPISPSITLYKEDQGEVEDQNEVVEGTSVSLICSAPSPCLLKPPTFTWNFLPEERRQEQNHNTSFSSSQLNFTATHLHHGLTFTCTTTYQLQNQNKSAQSSRTLHVLYGPRNMSVSASPSASVLLGSSVSLSCSSDANPAVLNYTWYRENGEQIGTGNHLTINTTDSTHRGLYYCRAQNQHGDHNSSVVLDVQYGPRNMSVSASPSASVLLGSSVSLSCSSDANPAVLNYTWYRENGEQIGTGNHLTINTTDSTHRGLYYCRAQNQQEITTHLWSWMFSLPVPPPSDGPRNTSVSASPSASVLLGSSVSLSCSSDANPAVLNYTWYRENGEQIGTGNHLTINTTDSTHRGLYYCRAQNQHGDHNSSVVLDVQYAPQVSPFSSCNSTQELIMCSCEVHGNPSPKLEWSLSGETLSLSETTNIRQELVGDTCLRSFLNISIQKSVNDSHSLQCVGANKLGVASQLFSSIKNKAPCSAKGVDVLSVLIGVAVGASVMMMLCGLFLCVRKATPSQSGQEEAARLNTVDNQEEDEDSVYANKTVLSELLNYSTIVFPNGAGSEIKGLSKLTSEYATISHASNDQTKEGATRTAFKEVQEESGINTDSEKIHVEEVTYGNITRQPMMEQTHSDLGEDDNNEIKQPQIEERDSEHLKQSDEAEGF</sequence>